<keyword evidence="5" id="KW-1185">Reference proteome</keyword>
<evidence type="ECO:0000313" key="5">
    <source>
        <dbReference type="Proteomes" id="UP000611723"/>
    </source>
</evidence>
<dbReference type="Gene3D" id="2.180.10.10">
    <property type="entry name" value="RHS repeat-associated core"/>
    <property type="match status" value="3"/>
</dbReference>
<dbReference type="RefSeq" id="WP_201432059.1">
    <property type="nucleotide sequence ID" value="NZ_JAEQBW010000007.1"/>
</dbReference>
<evidence type="ECO:0000313" key="4">
    <source>
        <dbReference type="EMBL" id="MBK6266382.1"/>
    </source>
</evidence>
<feature type="signal peptide" evidence="2">
    <location>
        <begin position="1"/>
        <end position="19"/>
    </location>
</feature>
<feature type="compositionally biased region" description="Polar residues" evidence="1">
    <location>
        <begin position="2447"/>
        <end position="2459"/>
    </location>
</feature>
<feature type="chain" id="PRO_5036759976" description="DUF6443 domain-containing protein" evidence="2">
    <location>
        <begin position="20"/>
        <end position="2595"/>
    </location>
</feature>
<dbReference type="InterPro" id="IPR045619">
    <property type="entry name" value="DUF6443"/>
</dbReference>
<feature type="domain" description="DUF6443" evidence="3">
    <location>
        <begin position="1112"/>
        <end position="1249"/>
    </location>
</feature>
<feature type="region of interest" description="Disordered" evidence="1">
    <location>
        <begin position="2439"/>
        <end position="2483"/>
    </location>
</feature>
<keyword evidence="2" id="KW-0732">Signal</keyword>
<sequence>MKNIIVFFIYTLLSATNLAAQLTSSPVVDMTSDCSSAQISTSIPSTDNSYYWQTSSGGTDLSHPGNELFTVFQEGDYYLRKKEKFSWTTTNYLSVQFKENNDAGEISGSTSYCSEVTGQLVITNVESPIINETNATLNWEKSLTSNGPWYLISGENDINLSVTADLDDKTYYRRKIVGSNCGNSYSNVVSITPVSVSNPGVESTYNVCYGSNLVINPTGSLGNNEEYRLYQNEEDIIAVDAGATLTLSNVEQNRDYWIARVNTSFTVNCTSDRVKVSIVVSNPPTSTVVTIDPACGSSDISWQNPAGYTWYWQGQNQAGKISTSASKDFSVTSSGTYYIRAKSNEVANCWGPPRSIFVAVSKPLIPVAPSMSQECDKTILTRGSSPEGYTLYWQGTNSNGTVINTVNASETYEVTEGGIYYLRAKSNNVPGCWGPSRSISVADPVSVSNPGVESIYNVCYGSNLVINPSGSLGNNEEYRLYQNEEDVIAVDAGATLTLSNVKLNNEYWIAKVNTSFTVNCTSDRVKVNIVVSNPPTSTVVTIDPACGSSDISWQNPSGYTWYWQGQNQAGKISTSASNEFSVTSDGTYYIRAKSNTVANCWGPSLSIPVVVADPTIPAIPTVNQQCDKTILTRGSYPEGYALYWQGTDSNGTVINTVNASETYEVTEGGTYYLRAKSNNVPGCWGPSRSISVADPVSVSNPGVESIYNVCYGSNLVINPSGSLGNNEEYRLYQNEEDVIAVDAGATLTLSNVKLNNEYWIAKVNTSFTVNCTSDRVKVNIVVSNPPTSTVVTIDPACGSSDISWQNPAGYTWYWQGQNEDGENSTSASDEFSVTSSGTYYIRAKNNDVANCWGPPHSISVEVADPTIPAIPTVNQQCDKTILTRGSSPEGYTLYWQGTDSNGTVINTVNASETYEVTEGGTYYLRAKSNEVPDCWGPFRSISVTVNTSPEVTSGSTISLFSFEGNRALNGTGESPTGGTFSGSYVSNNTFNASQSGAGNHTVTYTYTTEEECSASATKTITVKANPIMTVDGSEDIVWGEERELTVPTGFAAYQWYKDGAAINGATNNAYTVEAVGQYYVKITAASGASLDLSPTNFINLASKQNRNFIQKIRYKVPRKEFQAVKSIGEISEEFVYIDGIGRTEQIVLTQSSPLKNDIIKAFEYAGVNPIEKEFLPYTANKKDGVLDPVALRDANGSYEASSQYNFYANGSEGNRASTTYPYLEIDYEPSPLNRPVAQYAPGEEWSKEGINGGKAVTTDYLVNSQQDVVLKFKMEEDDLQVDGSFPAAVFEKTLTTDENGNQSATFTDAFGRVLLIRNYGDNGEQFDTYYVYDQLNKLRFVIPPEAVNQLLVIIGAFPLDLLDQFVFQYKYDVRNRMIWKKVPGAEPVIMIYDGRGRLVLSQDGKQKNDNLFSFTKYDALNRPVMTGEKEITNSAANIRNLLSGSDWLQNYAAYETLEGNHYGYTNNSYPSVNEADIYTVTYYDDYDFRTDAGMDAAIYNYAANGVTNEFPPTNHVKGLATGSLTRVLETAEMLGSINYYDERYRMVQNISEQLGGKTITTTNGYDFAGNLLQTKSEYNLVNERYHLNEVFEYDHADRLMKGYHELSKSVDWQNVIGYNVDTNNNLIHTAANHYNYTSAHTKAIIPIESDGYFEVRPEMNARMLFGFNDEPEGTGYTDMEFCIYTTTSGYIHAYESGASKKNMGTYTIGDVLRVAKINGQIHYQKNGETLYLSTKSVDKPLYGDVTSFYDGNTISHAVFSTAGRQLMVSNEYNELGELVTKNLHAETSPFGGTQGGFAQSVDYRYNIRGWLERINHADLSADNTNEAPDLFGMELGYTDNLGLSSTAQYNGNISAIKWGGKRNDITQTETIQQNAYGYAYDPLNRIKEANYFEGAAQSPSQKYQLRINQYDMNGNIKLLQRRDATGALMDDLTYNYANNGNRLNHVTDAGNVEEGFKDGNTAGNDYTYDDNGNMMTDANKEITSITYNHLNLPQEVNFVNGNQIRYIYDASGIKQRQEVFEGNTLIKATDYIGSLILENETLQFIQTMEGRVVPKNVDGQEKMEYQYHMSDHLGNVRTTFAVRDEDYSTDFETAENPYFDNYDQISRLATNMKKSGSYSHRLAGGSNETVGLMKTMYVSKGDKVSAEVYGKYLAVANQDDAINTGALITALVNMLSGGAVTGEGNLVSDNLTSGFTSAAIADDSNEQSPRAYLNYIMLDKDFNFVNSGFERLSTSAADPGDGSGTHQKLSFEEILIDQDGYLMVFLSNESQQPVEVFWDDFRVDHHHTAVIQASDYFPFGLPFNEYKRAFSKENTMNTFQDQEVIKDFGLNWVQFKWRNDMPELGRFFNVDPLAEDYYYNSPYAFSENKVTVHIELEGLEAVYVFDQPERPQDNGTAGTTYTGEIYVVGNDGKVNGPYSGSSYPNSVSLTDNSAKFNTLSEGEHSYNNKSGHKGSSQKGLNIDDSSTGDRTTTGTSTDGSEVEMKYVNAHSGTSDKGGPASRGSKGCITCKPSENESFMSNFDWSGSVTVGSGENAKTYTGTTGTSSGKFNVYRGGATADQAKKNLVTKQVRDNLKLPAAISGEVSGSPLPFPIY</sequence>
<protein>
    <recommendedName>
        <fullName evidence="3">DUF6443 domain-containing protein</fullName>
    </recommendedName>
</protein>
<comment type="caution">
    <text evidence="4">The sequence shown here is derived from an EMBL/GenBank/DDBJ whole genome shotgun (WGS) entry which is preliminary data.</text>
</comment>
<organism evidence="4 5">
    <name type="scientific">Marivirga aurantiaca</name>
    <dbReference type="NCBI Taxonomy" id="2802615"/>
    <lineage>
        <taxon>Bacteria</taxon>
        <taxon>Pseudomonadati</taxon>
        <taxon>Bacteroidota</taxon>
        <taxon>Cytophagia</taxon>
        <taxon>Cytophagales</taxon>
        <taxon>Marivirgaceae</taxon>
        <taxon>Marivirga</taxon>
    </lineage>
</organism>
<accession>A0A935CAT2</accession>
<dbReference type="Pfam" id="PF20041">
    <property type="entry name" value="DUF6443"/>
    <property type="match status" value="1"/>
</dbReference>
<evidence type="ECO:0000259" key="3">
    <source>
        <dbReference type="Pfam" id="PF20041"/>
    </source>
</evidence>
<reference evidence="4" key="1">
    <citation type="submission" date="2021-01" db="EMBL/GenBank/DDBJ databases">
        <title>Marivirga aurantiaca sp. nov., isolated from intertidal surface sediments.</title>
        <authorList>
            <person name="Zhang M."/>
        </authorList>
    </citation>
    <scope>NUCLEOTIDE SEQUENCE</scope>
    <source>
        <strain evidence="4">S37H4</strain>
    </source>
</reference>
<name>A0A935CAT2_9BACT</name>
<proteinExistence type="predicted"/>
<evidence type="ECO:0000256" key="2">
    <source>
        <dbReference type="SAM" id="SignalP"/>
    </source>
</evidence>
<gene>
    <name evidence="4" type="ORF">JKA74_15160</name>
</gene>
<dbReference type="EMBL" id="JAEQBW010000007">
    <property type="protein sequence ID" value="MBK6266382.1"/>
    <property type="molecule type" value="Genomic_DNA"/>
</dbReference>
<evidence type="ECO:0000256" key="1">
    <source>
        <dbReference type="SAM" id="MobiDB-lite"/>
    </source>
</evidence>
<feature type="compositionally biased region" description="Low complexity" evidence="1">
    <location>
        <begin position="2463"/>
        <end position="2479"/>
    </location>
</feature>
<dbReference type="Proteomes" id="UP000611723">
    <property type="component" value="Unassembled WGS sequence"/>
</dbReference>